<feature type="compositionally biased region" description="Pro residues" evidence="1">
    <location>
        <begin position="59"/>
        <end position="71"/>
    </location>
</feature>
<evidence type="ECO:0000313" key="3">
    <source>
        <dbReference type="Proteomes" id="UP001151081"/>
    </source>
</evidence>
<keyword evidence="3" id="KW-1185">Reference proteome</keyword>
<sequence>MKRSQARKQQTPAPAPKKGFAKLITLFVRPRNDVREAAAKKRAEPQAPRPMPASLVLPALPPSDAPEPTPASEPSLRSVLSALAPDPDTRAPEALREKLVTWAEETSDPFPGELDVVLEALAPRVPAPAPLRERLVAWAEETAEPEAAAPAPLDTAAAEPPSLWNKLRRLARVLLERLRKASRGAR</sequence>
<proteinExistence type="predicted"/>
<dbReference type="RefSeq" id="WP_272428111.1">
    <property type="nucleotide sequence ID" value="NZ_JAGTJJ010000085.1"/>
</dbReference>
<protein>
    <submittedName>
        <fullName evidence="2">Uncharacterized protein</fullName>
    </submittedName>
</protein>
<dbReference type="EMBL" id="JAGTJJ010000085">
    <property type="protein sequence ID" value="MDC3988833.1"/>
    <property type="molecule type" value="Genomic_DNA"/>
</dbReference>
<evidence type="ECO:0000256" key="1">
    <source>
        <dbReference type="SAM" id="MobiDB-lite"/>
    </source>
</evidence>
<accession>A0A9X3XHL7</accession>
<gene>
    <name evidence="2" type="ORF">KEG57_50675</name>
</gene>
<reference evidence="2 3" key="1">
    <citation type="submission" date="2021-04" db="EMBL/GenBank/DDBJ databases">
        <title>Genome analysis of Polyangium sp.</title>
        <authorList>
            <person name="Li Y."/>
            <person name="Wang J."/>
        </authorList>
    </citation>
    <scope>NUCLEOTIDE SEQUENCE [LARGE SCALE GENOMIC DNA]</scope>
    <source>
        <strain evidence="2 3">SDU14</strain>
    </source>
</reference>
<comment type="caution">
    <text evidence="2">The sequence shown here is derived from an EMBL/GenBank/DDBJ whole genome shotgun (WGS) entry which is preliminary data.</text>
</comment>
<dbReference type="Proteomes" id="UP001151081">
    <property type="component" value="Unassembled WGS sequence"/>
</dbReference>
<feature type="compositionally biased region" description="Basic and acidic residues" evidence="1">
    <location>
        <begin position="35"/>
        <end position="44"/>
    </location>
</feature>
<name>A0A9X3XHL7_9BACT</name>
<feature type="region of interest" description="Disordered" evidence="1">
    <location>
        <begin position="35"/>
        <end position="92"/>
    </location>
</feature>
<dbReference type="AlphaFoldDB" id="A0A9X3XHL7"/>
<feature type="region of interest" description="Disordered" evidence="1">
    <location>
        <begin position="1"/>
        <end position="22"/>
    </location>
</feature>
<evidence type="ECO:0000313" key="2">
    <source>
        <dbReference type="EMBL" id="MDC3988833.1"/>
    </source>
</evidence>
<organism evidence="2 3">
    <name type="scientific">Polyangium jinanense</name>
    <dbReference type="NCBI Taxonomy" id="2829994"/>
    <lineage>
        <taxon>Bacteria</taxon>
        <taxon>Pseudomonadati</taxon>
        <taxon>Myxococcota</taxon>
        <taxon>Polyangia</taxon>
        <taxon>Polyangiales</taxon>
        <taxon>Polyangiaceae</taxon>
        <taxon>Polyangium</taxon>
    </lineage>
</organism>